<name>A0AAU6PXH7_9CAUD</name>
<evidence type="ECO:0008006" key="2">
    <source>
        <dbReference type="Google" id="ProtNLM"/>
    </source>
</evidence>
<reference evidence="1" key="1">
    <citation type="submission" date="2023-12" db="EMBL/GenBank/DDBJ databases">
        <title>Determinants of phage host range in porcine enterotoxigenic Escherichia coli.</title>
        <authorList>
            <person name="Gambino M."/>
            <person name="Broensted L."/>
        </authorList>
    </citation>
    <scope>NUCLEOTIDE SEQUENCE</scope>
</reference>
<dbReference type="EMBL" id="OR979723">
    <property type="protein sequence ID" value="WYD65283.1"/>
    <property type="molecule type" value="Genomic_DNA"/>
</dbReference>
<proteinExistence type="predicted"/>
<sequence>MFGLTDQQMNAVKAKAKQLNAEYSALDKKTRKDDKLVASIINKHHEPVSVLISRDKFVWIAGYLNGLVGKRENGDSIYE</sequence>
<protein>
    <recommendedName>
        <fullName evidence="2">Fusion protein</fullName>
    </recommendedName>
</protein>
<accession>A0AAU6PXH7</accession>
<gene>
    <name evidence="1" type="ORF">ETEP102_18</name>
</gene>
<evidence type="ECO:0000313" key="1">
    <source>
        <dbReference type="EMBL" id="WYD65283.1"/>
    </source>
</evidence>
<organism evidence="1">
    <name type="scientific">Escherichia phage ETEP102</name>
    <dbReference type="NCBI Taxonomy" id="3117680"/>
    <lineage>
        <taxon>Viruses</taxon>
        <taxon>Duplodnaviria</taxon>
        <taxon>Heunggongvirae</taxon>
        <taxon>Uroviricota</taxon>
        <taxon>Caudoviricetes</taxon>
    </lineage>
</organism>